<dbReference type="InterPro" id="IPR027963">
    <property type="entry name" value="MEIOC"/>
</dbReference>
<name>A0A8K0P656_LADFU</name>
<dbReference type="Pfam" id="PF15189">
    <property type="entry name" value="MEIOC"/>
    <property type="match status" value="2"/>
</dbReference>
<keyword evidence="3" id="KW-1185">Reference proteome</keyword>
<dbReference type="EMBL" id="KZ308609">
    <property type="protein sequence ID" value="KAG8232294.1"/>
    <property type="molecule type" value="Genomic_DNA"/>
</dbReference>
<comment type="caution">
    <text evidence="2">The sequence shown here is derived from an EMBL/GenBank/DDBJ whole genome shotgun (WGS) entry which is preliminary data.</text>
</comment>
<dbReference type="GO" id="GO:0048255">
    <property type="term" value="P:mRNA stabilization"/>
    <property type="evidence" value="ECO:0007669"/>
    <property type="project" value="TreeGrafter"/>
</dbReference>
<proteinExistence type="predicted"/>
<dbReference type="PANTHER" id="PTHR33861:SF5">
    <property type="entry name" value="GAMMA-TUBULIN COMPLEX COMPONENT"/>
    <property type="match status" value="1"/>
</dbReference>
<feature type="compositionally biased region" description="Pro residues" evidence="1">
    <location>
        <begin position="201"/>
        <end position="217"/>
    </location>
</feature>
<feature type="compositionally biased region" description="Acidic residues" evidence="1">
    <location>
        <begin position="527"/>
        <end position="544"/>
    </location>
</feature>
<dbReference type="AlphaFoldDB" id="A0A8K0P656"/>
<feature type="compositionally biased region" description="Pro residues" evidence="1">
    <location>
        <begin position="134"/>
        <end position="148"/>
    </location>
</feature>
<dbReference type="GO" id="GO:0005634">
    <property type="term" value="C:nucleus"/>
    <property type="evidence" value="ECO:0007669"/>
    <property type="project" value="TreeGrafter"/>
</dbReference>
<gene>
    <name evidence="2" type="ORF">J437_LFUL011235</name>
</gene>
<protein>
    <submittedName>
        <fullName evidence="2">Uncharacterized protein</fullName>
    </submittedName>
</protein>
<dbReference type="GO" id="GO:0007141">
    <property type="term" value="P:male meiosis I"/>
    <property type="evidence" value="ECO:0007669"/>
    <property type="project" value="TreeGrafter"/>
</dbReference>
<feature type="region of interest" description="Disordered" evidence="1">
    <location>
        <begin position="83"/>
        <end position="217"/>
    </location>
</feature>
<feature type="compositionally biased region" description="Basic and acidic residues" evidence="1">
    <location>
        <begin position="598"/>
        <end position="616"/>
    </location>
</feature>
<accession>A0A8K0P656</accession>
<dbReference type="Proteomes" id="UP000792457">
    <property type="component" value="Unassembled WGS sequence"/>
</dbReference>
<feature type="region of interest" description="Disordered" evidence="1">
    <location>
        <begin position="491"/>
        <end position="616"/>
    </location>
</feature>
<reference evidence="2" key="1">
    <citation type="submission" date="2013-04" db="EMBL/GenBank/DDBJ databases">
        <authorList>
            <person name="Qu J."/>
            <person name="Murali S.C."/>
            <person name="Bandaranaike D."/>
            <person name="Bellair M."/>
            <person name="Blankenburg K."/>
            <person name="Chao H."/>
            <person name="Dinh H."/>
            <person name="Doddapaneni H."/>
            <person name="Downs B."/>
            <person name="Dugan-Rocha S."/>
            <person name="Elkadiri S."/>
            <person name="Gnanaolivu R.D."/>
            <person name="Hernandez B."/>
            <person name="Javaid M."/>
            <person name="Jayaseelan J.C."/>
            <person name="Lee S."/>
            <person name="Li M."/>
            <person name="Ming W."/>
            <person name="Munidasa M."/>
            <person name="Muniz J."/>
            <person name="Nguyen L."/>
            <person name="Ongeri F."/>
            <person name="Osuji N."/>
            <person name="Pu L.-L."/>
            <person name="Puazo M."/>
            <person name="Qu C."/>
            <person name="Quiroz J."/>
            <person name="Raj R."/>
            <person name="Weissenberger G."/>
            <person name="Xin Y."/>
            <person name="Zou X."/>
            <person name="Han Y."/>
            <person name="Richards S."/>
            <person name="Worley K."/>
            <person name="Muzny D."/>
            <person name="Gibbs R."/>
        </authorList>
    </citation>
    <scope>NUCLEOTIDE SEQUENCE</scope>
    <source>
        <strain evidence="2">Sampled in the wild</strain>
    </source>
</reference>
<organism evidence="2 3">
    <name type="scientific">Ladona fulva</name>
    <name type="common">Scarce chaser dragonfly</name>
    <name type="synonym">Libellula fulva</name>
    <dbReference type="NCBI Taxonomy" id="123851"/>
    <lineage>
        <taxon>Eukaryota</taxon>
        <taxon>Metazoa</taxon>
        <taxon>Ecdysozoa</taxon>
        <taxon>Arthropoda</taxon>
        <taxon>Hexapoda</taxon>
        <taxon>Insecta</taxon>
        <taxon>Pterygota</taxon>
        <taxon>Palaeoptera</taxon>
        <taxon>Odonata</taxon>
        <taxon>Epiprocta</taxon>
        <taxon>Anisoptera</taxon>
        <taxon>Libelluloidea</taxon>
        <taxon>Libellulidae</taxon>
        <taxon>Ladona</taxon>
    </lineage>
</organism>
<feature type="compositionally biased region" description="Basic and acidic residues" evidence="1">
    <location>
        <begin position="93"/>
        <end position="104"/>
    </location>
</feature>
<feature type="compositionally biased region" description="Basic and acidic residues" evidence="1">
    <location>
        <begin position="491"/>
        <end position="526"/>
    </location>
</feature>
<reference evidence="2" key="2">
    <citation type="submission" date="2017-10" db="EMBL/GenBank/DDBJ databases">
        <title>Ladona fulva Genome sequencing and assembly.</title>
        <authorList>
            <person name="Murali S."/>
            <person name="Richards S."/>
            <person name="Bandaranaike D."/>
            <person name="Bellair M."/>
            <person name="Blankenburg K."/>
            <person name="Chao H."/>
            <person name="Dinh H."/>
            <person name="Doddapaneni H."/>
            <person name="Dugan-Rocha S."/>
            <person name="Elkadiri S."/>
            <person name="Gnanaolivu R."/>
            <person name="Hernandez B."/>
            <person name="Skinner E."/>
            <person name="Javaid M."/>
            <person name="Lee S."/>
            <person name="Li M."/>
            <person name="Ming W."/>
            <person name="Munidasa M."/>
            <person name="Muniz J."/>
            <person name="Nguyen L."/>
            <person name="Hughes D."/>
            <person name="Osuji N."/>
            <person name="Pu L.-L."/>
            <person name="Puazo M."/>
            <person name="Qu C."/>
            <person name="Quiroz J."/>
            <person name="Raj R."/>
            <person name="Weissenberger G."/>
            <person name="Xin Y."/>
            <person name="Zou X."/>
            <person name="Han Y."/>
            <person name="Worley K."/>
            <person name="Muzny D."/>
            <person name="Gibbs R."/>
        </authorList>
    </citation>
    <scope>NUCLEOTIDE SEQUENCE</scope>
    <source>
        <strain evidence="2">Sampled in the wild</strain>
    </source>
</reference>
<evidence type="ECO:0000256" key="1">
    <source>
        <dbReference type="SAM" id="MobiDB-lite"/>
    </source>
</evidence>
<feature type="compositionally biased region" description="Low complexity" evidence="1">
    <location>
        <begin position="154"/>
        <end position="167"/>
    </location>
</feature>
<evidence type="ECO:0000313" key="3">
    <source>
        <dbReference type="Proteomes" id="UP000792457"/>
    </source>
</evidence>
<dbReference type="PANTHER" id="PTHR33861">
    <property type="entry name" value="PROTEIN CBG18333"/>
    <property type="match status" value="1"/>
</dbReference>
<dbReference type="GO" id="GO:0007144">
    <property type="term" value="P:female meiosis I"/>
    <property type="evidence" value="ECO:0007669"/>
    <property type="project" value="TreeGrafter"/>
</dbReference>
<dbReference type="GO" id="GO:0005737">
    <property type="term" value="C:cytoplasm"/>
    <property type="evidence" value="ECO:0007669"/>
    <property type="project" value="TreeGrafter"/>
</dbReference>
<feature type="compositionally biased region" description="Basic and acidic residues" evidence="1">
    <location>
        <begin position="570"/>
        <end position="591"/>
    </location>
</feature>
<sequence length="616" mass="66858">MPSNQQLLNYMQILSAENGLMGNGKSSAVNDCVIPGSNGTSGACFPSNSQTGGSSNLSLEMAAVKPPRRSPNGKPFPMSVLQVSRGGENGTSFDRDYGSIRVGERAPTTLPNRPSSTPLSPLSPAFCMSRKDQPPPIPSSLMLPPPQIRPRTTQSSSQLQQASESHSAVTSQNFEVQGFSKGSAVKGFPSPERGIPSRFTVPPPTMRAKPPVPPQPRLPFRPGETDRVPPPPIPYQGLFGNGQFFVPPPLPPHLSAQHCGGVLSDAAQYNGQSQPDLFGAGDMISSYEIPPAFLGLPPQAFGLRSWSRSMFFRRCGPSSELHACLEECYGQFRMLERERKKTEAELARHHPGKRLSSANNIPIPRLPPSPSRVDRLIVDQLREHARHHLHQSLMSAHHQQHLLAPPPIQHPILGSGNGANHPASQLPAGLLLQQDGTPLTSVPPPTYPKLQEEKDILALASGIHELGLASRYARTALWCSLVCTLLPEKKTDGKKENESAAGEEGKNSIEMKKEVQEKEAAKTSEDEKIEEGETEDKETEEESEVEKVGSECTANEALCLQTKEAEEETTGVKDTSEKSTDKSEIADDDQSKSSAVEEVEKMEEVGEKDDKQTLSK</sequence>
<evidence type="ECO:0000313" key="2">
    <source>
        <dbReference type="EMBL" id="KAG8232294.1"/>
    </source>
</evidence>
<dbReference type="OrthoDB" id="5978002at2759"/>
<feature type="compositionally biased region" description="Low complexity" evidence="1">
    <location>
        <begin position="107"/>
        <end position="124"/>
    </location>
</feature>
<feature type="region of interest" description="Disordered" evidence="1">
    <location>
        <begin position="343"/>
        <end position="368"/>
    </location>
</feature>